<feature type="domain" description="FAM20 C-terminal" evidence="10">
    <location>
        <begin position="219"/>
        <end position="415"/>
    </location>
</feature>
<dbReference type="GO" id="GO:0046872">
    <property type="term" value="F:metal ion binding"/>
    <property type="evidence" value="ECO:0007669"/>
    <property type="project" value="UniProtKB-KW"/>
</dbReference>
<dbReference type="PANTHER" id="PTHR12450">
    <property type="entry name" value="DENTIN MATRIX PROTEIN 4 PROTEIN FAM20"/>
    <property type="match status" value="1"/>
</dbReference>
<dbReference type="FunCoup" id="A0A7R8YSY1">
    <property type="interactions" value="1494"/>
</dbReference>
<keyword evidence="9" id="KW-1133">Transmembrane helix</keyword>
<dbReference type="EMBL" id="LR899011">
    <property type="protein sequence ID" value="CAD7084367.1"/>
    <property type="molecule type" value="Genomic_DNA"/>
</dbReference>
<protein>
    <recommendedName>
        <fullName evidence="10">FAM20 C-terminal domain-containing protein</fullName>
    </recommendedName>
</protein>
<dbReference type="PANTHER" id="PTHR12450:SF14">
    <property type="entry name" value="GLYCOSAMINOGLYCAN XYLOSYLKINASE"/>
    <property type="match status" value="1"/>
</dbReference>
<comment type="subcellular location">
    <subcellularLocation>
        <location evidence="1">Golgi apparatus</location>
    </subcellularLocation>
</comment>
<dbReference type="InterPro" id="IPR024869">
    <property type="entry name" value="FAM20"/>
</dbReference>
<keyword evidence="12" id="KW-1185">Reference proteome</keyword>
<evidence type="ECO:0000313" key="11">
    <source>
        <dbReference type="EMBL" id="CAD7084367.1"/>
    </source>
</evidence>
<evidence type="ECO:0000313" key="12">
    <source>
        <dbReference type="Proteomes" id="UP000594454"/>
    </source>
</evidence>
<reference evidence="11 12" key="1">
    <citation type="submission" date="2020-11" db="EMBL/GenBank/DDBJ databases">
        <authorList>
            <person name="Wallbank WR R."/>
            <person name="Pardo Diaz C."/>
            <person name="Kozak K."/>
            <person name="Martin S."/>
            <person name="Jiggins C."/>
            <person name="Moest M."/>
            <person name="Warren A I."/>
            <person name="Generalovic N T."/>
            <person name="Byers J.R.P. K."/>
            <person name="Montejo-Kovacevich G."/>
            <person name="Yen C E."/>
        </authorList>
    </citation>
    <scope>NUCLEOTIDE SEQUENCE [LARGE SCALE GENOMIC DNA]</scope>
</reference>
<name>A0A7R8YSY1_HERIL</name>
<dbReference type="OMA" id="AVWEDDM"/>
<sequence length="420" mass="48555">MTNKRVLYVAGILLSFVALALVGNVYLLSRLNDEPAIKVSSVRALENLIRHRVRSLKPSYLNRNPRFFMYRNRLLRNYKPAPYENASVIWDIVNWWPAENEIYPMYDSSMGQLLSTLSKEPITRAQNSPRGTQLKLVLKLANQQKVIFKPQWYGRDEVIDGPVYGGKDRHNAEIYAFYLAAVLNMRWTPIAVGRKLDLKEIYQKADQELKNTMLVQETSNGTEYCVYGKCHYCTEDEPVCADENNLIEGAIIYLIPGTLSRHRSPWQRTYKDGVRAAWEDDMNYCIPLKDKIDTTRLLDLIDASIFDFLIQNGDRHHYETRGGGLILIDNGKAFGNPNKDFFDVLAPLYQCCILRKTTWDRLLVFSGGTLTDLIDRMTKNDELYPIINKKHKQAVERRLLIVYSVVEYCLDTYGEKILKS</sequence>
<accession>A0A7R8YSY1</accession>
<dbReference type="Proteomes" id="UP000594454">
    <property type="component" value="Chromosome 3"/>
</dbReference>
<feature type="binding site" evidence="8">
    <location>
        <position position="168"/>
    </location>
    <ligand>
        <name>Mn(2+)</name>
        <dbReference type="ChEBI" id="CHEBI:29035"/>
    </ligand>
</feature>
<dbReference type="GO" id="GO:0005524">
    <property type="term" value="F:ATP binding"/>
    <property type="evidence" value="ECO:0007669"/>
    <property type="project" value="UniProtKB-KW"/>
</dbReference>
<dbReference type="GO" id="GO:0005794">
    <property type="term" value="C:Golgi apparatus"/>
    <property type="evidence" value="ECO:0007669"/>
    <property type="project" value="UniProtKB-SubCell"/>
</dbReference>
<organism evidence="11 12">
    <name type="scientific">Hermetia illucens</name>
    <name type="common">Black soldier fly</name>
    <dbReference type="NCBI Taxonomy" id="343691"/>
    <lineage>
        <taxon>Eukaryota</taxon>
        <taxon>Metazoa</taxon>
        <taxon>Ecdysozoa</taxon>
        <taxon>Arthropoda</taxon>
        <taxon>Hexapoda</taxon>
        <taxon>Insecta</taxon>
        <taxon>Pterygota</taxon>
        <taxon>Neoptera</taxon>
        <taxon>Endopterygota</taxon>
        <taxon>Diptera</taxon>
        <taxon>Brachycera</taxon>
        <taxon>Stratiomyomorpha</taxon>
        <taxon>Stratiomyidae</taxon>
        <taxon>Hermetiinae</taxon>
        <taxon>Hermetia</taxon>
    </lineage>
</organism>
<keyword evidence="4" id="KW-1015">Disulfide bond</keyword>
<keyword evidence="8" id="KW-0464">Manganese</keyword>
<feature type="binding site" evidence="7">
    <location>
        <position position="319"/>
    </location>
    <ligand>
        <name>ATP</name>
        <dbReference type="ChEBI" id="CHEBI:30616"/>
    </ligand>
</feature>
<comment type="similarity">
    <text evidence="2">Belongs to the FAM20 family.</text>
</comment>
<gene>
    <name evidence="11" type="ORF">HERILL_LOCUS7264</name>
</gene>
<keyword evidence="3" id="KW-0333">Golgi apparatus</keyword>
<keyword evidence="7" id="KW-0547">Nucleotide-binding</keyword>
<evidence type="ECO:0000256" key="2">
    <source>
        <dbReference type="ARBA" id="ARBA00006557"/>
    </source>
</evidence>
<feature type="binding site" evidence="7">
    <location>
        <position position="329"/>
    </location>
    <ligand>
        <name>ATP</name>
        <dbReference type="ChEBI" id="CHEBI:30616"/>
    </ligand>
</feature>
<dbReference type="Pfam" id="PF06702">
    <property type="entry name" value="Fam20C"/>
    <property type="match status" value="1"/>
</dbReference>
<evidence type="ECO:0000256" key="3">
    <source>
        <dbReference type="ARBA" id="ARBA00023034"/>
    </source>
</evidence>
<keyword evidence="8" id="KW-0479">Metal-binding</keyword>
<dbReference type="AlphaFoldDB" id="A0A7R8YSY1"/>
<feature type="binding site" evidence="7">
    <location>
        <position position="149"/>
    </location>
    <ligand>
        <name>ATP</name>
        <dbReference type="ChEBI" id="CHEBI:30616"/>
    </ligand>
</feature>
<feature type="binding site" evidence="8">
    <location>
        <position position="329"/>
    </location>
    <ligand>
        <name>Mn(2+)</name>
        <dbReference type="ChEBI" id="CHEBI:29035"/>
    </ligand>
</feature>
<evidence type="ECO:0000256" key="9">
    <source>
        <dbReference type="SAM" id="Phobius"/>
    </source>
</evidence>
<evidence type="ECO:0000256" key="7">
    <source>
        <dbReference type="PIRSR" id="PIRSR624869-2"/>
    </source>
</evidence>
<evidence type="ECO:0000256" key="5">
    <source>
        <dbReference type="ARBA" id="ARBA00023180"/>
    </source>
</evidence>
<proteinExistence type="inferred from homology"/>
<evidence type="ECO:0000256" key="8">
    <source>
        <dbReference type="PIRSR" id="PIRSR624869-3"/>
    </source>
</evidence>
<dbReference type="OrthoDB" id="8583677at2759"/>
<keyword evidence="9" id="KW-0812">Transmembrane</keyword>
<feature type="transmembrane region" description="Helical" evidence="9">
    <location>
        <begin position="6"/>
        <end position="28"/>
    </location>
</feature>
<feature type="binding site" evidence="7">
    <location>
        <position position="133"/>
    </location>
    <ligand>
        <name>ATP</name>
        <dbReference type="ChEBI" id="CHEBI:30616"/>
    </ligand>
</feature>
<evidence type="ECO:0000256" key="6">
    <source>
        <dbReference type="PIRSR" id="PIRSR624869-1"/>
    </source>
</evidence>
<keyword evidence="5" id="KW-0325">Glycoprotein</keyword>
<comment type="cofactor">
    <cofactor evidence="8">
        <name>Mn(2+)</name>
        <dbReference type="ChEBI" id="CHEBI:29035"/>
    </cofactor>
</comment>
<keyword evidence="9" id="KW-0472">Membrane</keyword>
<feature type="active site" evidence="6">
    <location>
        <position position="314"/>
    </location>
</feature>
<dbReference type="InParanoid" id="A0A7R8YSY1"/>
<evidence type="ECO:0000259" key="10">
    <source>
        <dbReference type="Pfam" id="PF06702"/>
    </source>
</evidence>
<dbReference type="GO" id="GO:0016773">
    <property type="term" value="F:phosphotransferase activity, alcohol group as acceptor"/>
    <property type="evidence" value="ECO:0007669"/>
    <property type="project" value="TreeGrafter"/>
</dbReference>
<keyword evidence="7" id="KW-0067">ATP-binding</keyword>
<evidence type="ECO:0000256" key="1">
    <source>
        <dbReference type="ARBA" id="ARBA00004555"/>
    </source>
</evidence>
<evidence type="ECO:0000256" key="4">
    <source>
        <dbReference type="ARBA" id="ARBA00023157"/>
    </source>
</evidence>
<dbReference type="InterPro" id="IPR009581">
    <property type="entry name" value="FAM20_C"/>
</dbReference>